<keyword evidence="4" id="KW-1185">Reference proteome</keyword>
<evidence type="ECO:0000313" key="2">
    <source>
        <dbReference type="EMBL" id="NHK26374.1"/>
    </source>
</evidence>
<comment type="caution">
    <text evidence="1">The sequence shown here is derived from an EMBL/GenBank/DDBJ whole genome shotgun (WGS) entry which is preliminary data.</text>
</comment>
<dbReference type="Proteomes" id="UP000818603">
    <property type="component" value="Unassembled WGS sequence"/>
</dbReference>
<dbReference type="Pfam" id="PF11149">
    <property type="entry name" value="DUF2924"/>
    <property type="match status" value="1"/>
</dbReference>
<gene>
    <name evidence="2" type="ORF">FF098_000470</name>
    <name evidence="1" type="ORF">GCM10011355_00940</name>
</gene>
<dbReference type="Proteomes" id="UP000621856">
    <property type="component" value="Unassembled WGS sequence"/>
</dbReference>
<evidence type="ECO:0000313" key="3">
    <source>
        <dbReference type="Proteomes" id="UP000621856"/>
    </source>
</evidence>
<accession>A0A8J3EPZ3</accession>
<dbReference type="RefSeq" id="WP_155135811.1">
    <property type="nucleotide sequence ID" value="NZ_BMGZ01000001.1"/>
</dbReference>
<reference evidence="1" key="1">
    <citation type="journal article" date="2014" name="Int. J. Syst. Evol. Microbiol.">
        <title>Complete genome sequence of Corynebacterium casei LMG S-19264T (=DSM 44701T), isolated from a smear-ripened cheese.</title>
        <authorList>
            <consortium name="US DOE Joint Genome Institute (JGI-PGF)"/>
            <person name="Walter F."/>
            <person name="Albersmeier A."/>
            <person name="Kalinowski J."/>
            <person name="Ruckert C."/>
        </authorList>
    </citation>
    <scope>NUCLEOTIDE SEQUENCE</scope>
    <source>
        <strain evidence="1">CGMCC 1.14984</strain>
    </source>
</reference>
<dbReference type="AlphaFoldDB" id="A0A8J3EPZ3"/>
<name>A0A8J3EPZ3_9PROT</name>
<sequence length="145" mass="16470">MSLESDIAAIEELPKEDLVERWRLLYGKEPPAGLSVKLMRGALIYDLQARRHGDLSSRTRTRLQRIATRLEKNPDRSVLETEGPSPGTRLTRDWHGSRHVVEVLSDGYAWQGATYASLSEIARRITGARWSGPRFFGLKTRRKVA</sequence>
<evidence type="ECO:0000313" key="1">
    <source>
        <dbReference type="EMBL" id="GGH92142.1"/>
    </source>
</evidence>
<dbReference type="EMBL" id="VCJR02000001">
    <property type="protein sequence ID" value="NHK26374.1"/>
    <property type="molecule type" value="Genomic_DNA"/>
</dbReference>
<organism evidence="1 3">
    <name type="scientific">Aquisalinus luteolus</name>
    <dbReference type="NCBI Taxonomy" id="1566827"/>
    <lineage>
        <taxon>Bacteria</taxon>
        <taxon>Pseudomonadati</taxon>
        <taxon>Pseudomonadota</taxon>
        <taxon>Alphaproteobacteria</taxon>
        <taxon>Parvularculales</taxon>
        <taxon>Parvularculaceae</taxon>
        <taxon>Aquisalinus</taxon>
    </lineage>
</organism>
<evidence type="ECO:0000313" key="4">
    <source>
        <dbReference type="Proteomes" id="UP000818603"/>
    </source>
</evidence>
<protein>
    <submittedName>
        <fullName evidence="2">DUF2924 domain-containing protein</fullName>
    </submittedName>
</protein>
<dbReference type="EMBL" id="BMGZ01000001">
    <property type="protein sequence ID" value="GGH92142.1"/>
    <property type="molecule type" value="Genomic_DNA"/>
</dbReference>
<reference evidence="2 4" key="2">
    <citation type="submission" date="2020-02" db="EMBL/GenBank/DDBJ databases">
        <title>Genome sequence of Parvularcula flava strain NH6-79.</title>
        <authorList>
            <person name="Abdul Karim M.H."/>
            <person name="Lam M.Q."/>
            <person name="Chen S.J."/>
            <person name="Yahya A."/>
            <person name="Shahir S."/>
            <person name="Shamsir M.S."/>
            <person name="Chong C.S."/>
        </authorList>
    </citation>
    <scope>NUCLEOTIDE SEQUENCE [LARGE SCALE GENOMIC DNA]</scope>
    <source>
        <strain evidence="2 4">NH6-79</strain>
    </source>
</reference>
<reference evidence="1" key="3">
    <citation type="submission" date="2020-09" db="EMBL/GenBank/DDBJ databases">
        <authorList>
            <person name="Sun Q."/>
            <person name="Zhou Y."/>
        </authorList>
    </citation>
    <scope>NUCLEOTIDE SEQUENCE</scope>
    <source>
        <strain evidence="1">CGMCC 1.14984</strain>
    </source>
</reference>
<proteinExistence type="predicted"/>
<dbReference type="InterPro" id="IPR021322">
    <property type="entry name" value="DUF2924"/>
</dbReference>